<dbReference type="Pfam" id="PF08543">
    <property type="entry name" value="Phos_pyr_kin"/>
    <property type="match status" value="1"/>
</dbReference>
<dbReference type="GO" id="GO:0005829">
    <property type="term" value="C:cytosol"/>
    <property type="evidence" value="ECO:0007669"/>
    <property type="project" value="TreeGrafter"/>
</dbReference>
<dbReference type="InterPro" id="IPR016084">
    <property type="entry name" value="Haem_Oase-like_multi-hlx"/>
</dbReference>
<dbReference type="SUPFAM" id="SSF48613">
    <property type="entry name" value="Heme oxygenase-like"/>
    <property type="match status" value="1"/>
</dbReference>
<dbReference type="Gene3D" id="1.20.910.10">
    <property type="entry name" value="Heme oxygenase-like"/>
    <property type="match status" value="1"/>
</dbReference>
<dbReference type="Proteomes" id="UP000478008">
    <property type="component" value="Unassembled WGS sequence"/>
</dbReference>
<dbReference type="AlphaFoldDB" id="A0A7D9CUQ0"/>
<evidence type="ECO:0000313" key="3">
    <source>
        <dbReference type="EMBL" id="VUG15836.1"/>
    </source>
</evidence>
<sequence>MTGFQSTTEDLTTFLKAELAPLATRPAGVLTITGSDCSGADQLEADIKTITLCQCFAVSCITAITARNVKGVQAVYPSSRDSVKCVLETLKDDVLNLKAVKVGLLPSACFSPVSEFLQTCEQIGLENVVLDPFIVENDADFGPSLVSQLLGIFKYCRLVTPSLTDAEIIMSCLKGQSCLQRINITGVKSLCDAAVTLGKEIHSSILLKGGQVPFDAQGLKVDRKNPKLIYNVLYDYKVDETIVFKSNYVNSENTQGVGCILSSFIASNLAVGISLKESVKNSIVFVNESIRHSISRQIGALACPWRYGNDSRPEMMIRKPLYLQENSPFLPQNNVLKKLIDDKEANPVWVSFTHSDFFRTINNGTMRDSALRHFLLQDYKYLKSFFACHKRLYDLAKSPETKDVAANLVQIIQREFHGHANLLKTKFGIDNPEDIDPSPALTSYVNYMEKYKNGDSFLELETALIPCQFGFNPAVSRFYKPTAAYDFSTGGVITTELSDFEPCKSQYESWLQAATSITEDNGNKTLQAAYNNTFNCEVAEGKTNYEHIKKIFIEGCKQEYDFWDECYRS</sequence>
<gene>
    <name evidence="3" type="ORF">DEBR0S1_01200G</name>
</gene>
<keyword evidence="4" id="KW-1185">Reference proteome</keyword>
<accession>A0A7D9CUQ0</accession>
<feature type="domain" description="Thiaminase-2/PQQC" evidence="1">
    <location>
        <begin position="344"/>
        <end position="568"/>
    </location>
</feature>
<dbReference type="InterPro" id="IPR004399">
    <property type="entry name" value="HMP/HMP-P_kinase_dom"/>
</dbReference>
<dbReference type="SUPFAM" id="SSF53613">
    <property type="entry name" value="Ribokinase-like"/>
    <property type="match status" value="1"/>
</dbReference>
<evidence type="ECO:0000259" key="1">
    <source>
        <dbReference type="Pfam" id="PF03070"/>
    </source>
</evidence>
<feature type="domain" description="Pyridoxamine kinase/Phosphomethylpyrimidine kinase" evidence="2">
    <location>
        <begin position="36"/>
        <end position="295"/>
    </location>
</feature>
<dbReference type="EMBL" id="CABFWN010000001">
    <property type="protein sequence ID" value="VUG15836.1"/>
    <property type="molecule type" value="Genomic_DNA"/>
</dbReference>
<evidence type="ECO:0000259" key="2">
    <source>
        <dbReference type="Pfam" id="PF08543"/>
    </source>
</evidence>
<dbReference type="PANTHER" id="PTHR20858">
    <property type="entry name" value="PHOSPHOMETHYLPYRIMIDINE KINASE"/>
    <property type="match status" value="1"/>
</dbReference>
<dbReference type="CDD" id="cd01169">
    <property type="entry name" value="HMPP_kinase"/>
    <property type="match status" value="1"/>
</dbReference>
<proteinExistence type="predicted"/>
<dbReference type="GO" id="GO:0008972">
    <property type="term" value="F:phosphomethylpyrimidine kinase activity"/>
    <property type="evidence" value="ECO:0007669"/>
    <property type="project" value="InterPro"/>
</dbReference>
<dbReference type="GO" id="GO:0009228">
    <property type="term" value="P:thiamine biosynthetic process"/>
    <property type="evidence" value="ECO:0007669"/>
    <property type="project" value="InterPro"/>
</dbReference>
<dbReference type="Gene3D" id="3.40.1190.20">
    <property type="match status" value="1"/>
</dbReference>
<dbReference type="InterPro" id="IPR013749">
    <property type="entry name" value="PM/HMP-P_kinase-1"/>
</dbReference>
<evidence type="ECO:0000313" key="4">
    <source>
        <dbReference type="Proteomes" id="UP000478008"/>
    </source>
</evidence>
<dbReference type="InterPro" id="IPR004305">
    <property type="entry name" value="Thiaminase-2/PQQC"/>
</dbReference>
<dbReference type="GO" id="GO:0008902">
    <property type="term" value="F:hydroxymethylpyrimidine kinase activity"/>
    <property type="evidence" value="ECO:0007669"/>
    <property type="project" value="TreeGrafter"/>
</dbReference>
<reference evidence="3 4" key="1">
    <citation type="submission" date="2019-07" db="EMBL/GenBank/DDBJ databases">
        <authorList>
            <person name="Friedrich A."/>
            <person name="Schacherer J."/>
        </authorList>
    </citation>
    <scope>NUCLEOTIDE SEQUENCE [LARGE SCALE GENOMIC DNA]</scope>
</reference>
<protein>
    <submittedName>
        <fullName evidence="3">DEBR0S1_01200g1_1</fullName>
    </submittedName>
</protein>
<dbReference type="PANTHER" id="PTHR20858:SF17">
    <property type="entry name" value="HYDROXYMETHYLPYRIMIDINE_PHOSPHOMETHYLPYRIMIDINE KINASE THI20-RELATED"/>
    <property type="match status" value="1"/>
</dbReference>
<organism evidence="3 4">
    <name type="scientific">Dekkera bruxellensis</name>
    <name type="common">Brettanomyces custersii</name>
    <dbReference type="NCBI Taxonomy" id="5007"/>
    <lineage>
        <taxon>Eukaryota</taxon>
        <taxon>Fungi</taxon>
        <taxon>Dikarya</taxon>
        <taxon>Ascomycota</taxon>
        <taxon>Saccharomycotina</taxon>
        <taxon>Pichiomycetes</taxon>
        <taxon>Pichiales</taxon>
        <taxon>Pichiaceae</taxon>
        <taxon>Brettanomyces</taxon>
    </lineage>
</organism>
<dbReference type="InterPro" id="IPR029056">
    <property type="entry name" value="Ribokinase-like"/>
</dbReference>
<name>A0A7D9CUQ0_DEKBR</name>
<dbReference type="Pfam" id="PF03070">
    <property type="entry name" value="TENA_THI-4"/>
    <property type="match status" value="1"/>
</dbReference>